<evidence type="ECO:0008006" key="4">
    <source>
        <dbReference type="Google" id="ProtNLM"/>
    </source>
</evidence>
<dbReference type="EMBL" id="OU594949">
    <property type="protein sequence ID" value="CAG9293706.1"/>
    <property type="molecule type" value="Genomic_DNA"/>
</dbReference>
<dbReference type="AlphaFoldDB" id="A0A8J9SJJ0"/>
<keyword evidence="2" id="KW-0812">Transmembrane</keyword>
<evidence type="ECO:0000256" key="1">
    <source>
        <dbReference type="SAM" id="MobiDB-lite"/>
    </source>
</evidence>
<feature type="compositionally biased region" description="Polar residues" evidence="1">
    <location>
        <begin position="447"/>
        <end position="456"/>
    </location>
</feature>
<evidence type="ECO:0000256" key="2">
    <source>
        <dbReference type="SAM" id="Phobius"/>
    </source>
</evidence>
<accession>A0A8J9SJJ0</accession>
<proteinExistence type="predicted"/>
<dbReference type="Proteomes" id="UP000836788">
    <property type="component" value="Chromosome 8"/>
</dbReference>
<feature type="region of interest" description="Disordered" evidence="1">
    <location>
        <begin position="447"/>
        <end position="498"/>
    </location>
</feature>
<gene>
    <name evidence="3" type="ORF">PTTT1_LOCUS52341</name>
</gene>
<reference evidence="3" key="1">
    <citation type="submission" date="2022-02" db="EMBL/GenBank/DDBJ databases">
        <authorList>
            <person name="Giguere J D."/>
        </authorList>
    </citation>
    <scope>NUCLEOTIDE SEQUENCE</scope>
    <source>
        <strain evidence="3">CCAP 1055/1</strain>
    </source>
</reference>
<name>A0A8J9SJJ0_PHATR</name>
<sequence length="498" mass="54410">MSRRNSRTASVAVGQCNLSTVARQRQSLVAILFLMSILSLATSVSPPALPVSSKHSTEVGNGISSIASGEGKSPIAQLTGYLKNSITRTVDGCGQLWTNHKTCNTIRAKLQHHRDDLAKTPPYARMELKERKKALSAVEAGIEYEEYMFLQKGKEDRGKLMNVVFLMWGAPRFLPYALMFNPEMLPSPFLSPGPESVLEKKSRQRSTAVLECLLQLEQQAKAVPALSKLNIFGGKKQQVKMNAMHTFNERVASFLISSSCQGHEGASRVLQEIGAYLYLPVDEDAPDRGDFSRKAKRLCDVPPTVIKGLGSAIGNAGFFASVSPNFLNRGKILGHVKKIADADHFLVQANIDLTTISWRLLQEACSDRLIGNAASTPDELQSMLSSWLRLVVYEPAKHDSMHFNSNLARTSLMGYHALQATRDGRSDSAVLPRLLFAGDRNSVVSGNGMVQSNGNGSVFPRASLPPREPESFVEGDGGKSSKGNIRSKLNIFRGLHKS</sequence>
<keyword evidence="2" id="KW-1133">Transmembrane helix</keyword>
<keyword evidence="2" id="KW-0472">Membrane</keyword>
<evidence type="ECO:0000313" key="3">
    <source>
        <dbReference type="EMBL" id="CAG9293706.1"/>
    </source>
</evidence>
<protein>
    <recommendedName>
        <fullName evidence="4">Transmembrane protein</fullName>
    </recommendedName>
</protein>
<organism evidence="3">
    <name type="scientific">Phaeodactylum tricornutum</name>
    <name type="common">Diatom</name>
    <dbReference type="NCBI Taxonomy" id="2850"/>
    <lineage>
        <taxon>Eukaryota</taxon>
        <taxon>Sar</taxon>
        <taxon>Stramenopiles</taxon>
        <taxon>Ochrophyta</taxon>
        <taxon>Bacillariophyta</taxon>
        <taxon>Bacillariophyceae</taxon>
        <taxon>Bacillariophycidae</taxon>
        <taxon>Naviculales</taxon>
        <taxon>Phaeodactylaceae</taxon>
        <taxon>Phaeodactylum</taxon>
    </lineage>
</organism>
<feature type="transmembrane region" description="Helical" evidence="2">
    <location>
        <begin position="28"/>
        <end position="49"/>
    </location>
</feature>